<evidence type="ECO:0000313" key="8">
    <source>
        <dbReference type="Proteomes" id="UP001189757"/>
    </source>
</evidence>
<feature type="transmembrane region" description="Helical" evidence="5">
    <location>
        <begin position="40"/>
        <end position="61"/>
    </location>
</feature>
<dbReference type="InterPro" id="IPR023826">
    <property type="entry name" value="Rhom-like_SP_proteobac"/>
</dbReference>
<dbReference type="InterPro" id="IPR022764">
    <property type="entry name" value="Peptidase_S54_rhomboid_dom"/>
</dbReference>
<dbReference type="Gene3D" id="1.20.1540.10">
    <property type="entry name" value="Rhomboid-like"/>
    <property type="match status" value="1"/>
</dbReference>
<reference evidence="7 8" key="1">
    <citation type="submission" date="2023-07" db="EMBL/GenBank/DDBJ databases">
        <authorList>
            <person name="Peeters C."/>
        </authorList>
    </citation>
    <scope>NUCLEOTIDE SEQUENCE [LARGE SCALE GENOMIC DNA]</scope>
    <source>
        <strain evidence="7 8">LMG 18101</strain>
    </source>
</reference>
<dbReference type="RefSeq" id="WP_316680539.1">
    <property type="nucleotide sequence ID" value="NZ_CATZLL010000003.1"/>
</dbReference>
<organism evidence="7 8">
    <name type="scientific">Ralstonia flaminis</name>
    <dbReference type="NCBI Taxonomy" id="3058597"/>
    <lineage>
        <taxon>Bacteria</taxon>
        <taxon>Pseudomonadati</taxon>
        <taxon>Pseudomonadota</taxon>
        <taxon>Betaproteobacteria</taxon>
        <taxon>Burkholderiales</taxon>
        <taxon>Burkholderiaceae</taxon>
        <taxon>Ralstonia</taxon>
    </lineage>
</organism>
<evidence type="ECO:0000313" key="7">
    <source>
        <dbReference type="EMBL" id="CAJ0811624.1"/>
    </source>
</evidence>
<comment type="caution">
    <text evidence="7">The sequence shown here is derived from an EMBL/GenBank/DDBJ whole genome shotgun (WGS) entry which is preliminary data.</text>
</comment>
<dbReference type="InterPro" id="IPR035952">
    <property type="entry name" value="Rhomboid-like_sf"/>
</dbReference>
<feature type="transmembrane region" description="Helical" evidence="5">
    <location>
        <begin position="81"/>
        <end position="102"/>
    </location>
</feature>
<name>A0ABM9K1Q6_9RALS</name>
<evidence type="ECO:0000256" key="3">
    <source>
        <dbReference type="ARBA" id="ARBA00022989"/>
    </source>
</evidence>
<proteinExistence type="predicted"/>
<feature type="transmembrane region" description="Helical" evidence="5">
    <location>
        <begin position="109"/>
        <end position="127"/>
    </location>
</feature>
<keyword evidence="3 5" id="KW-1133">Transmembrane helix</keyword>
<keyword evidence="4 5" id="KW-0472">Membrane</keyword>
<dbReference type="EMBL" id="CATZLL010000003">
    <property type="protein sequence ID" value="CAJ0811624.1"/>
    <property type="molecule type" value="Genomic_DNA"/>
</dbReference>
<dbReference type="Pfam" id="PF01694">
    <property type="entry name" value="Rhomboid"/>
    <property type="match status" value="1"/>
</dbReference>
<sequence>MADADGRHGRPGTPPFVARLSTWAHRWPDWRSHSPVHPGFLVAALLMLALQAGGATVVDALRYDRAAIINGEVWRLVSGHLVHLTWAHCLLNVGGLTALAAILPASLCAWRRCAVLATLIGLILFAALPGLQFYAGFSGINYGLAVLALLPRARREAIAAVVLAALVGRAVWQWLGGVSMDAVAWLGAPPLAAAHLAGLAVGALMLSVSMIRHRPEATGSPVNPAGRATR</sequence>
<comment type="subcellular location">
    <subcellularLocation>
        <location evidence="1">Membrane</location>
        <topology evidence="1">Multi-pass membrane protein</topology>
    </subcellularLocation>
</comment>
<keyword evidence="8" id="KW-1185">Reference proteome</keyword>
<evidence type="ECO:0000256" key="5">
    <source>
        <dbReference type="SAM" id="Phobius"/>
    </source>
</evidence>
<gene>
    <name evidence="7" type="ORF">LMG18101_01299</name>
</gene>
<dbReference type="Proteomes" id="UP001189757">
    <property type="component" value="Unassembled WGS sequence"/>
</dbReference>
<evidence type="ECO:0000256" key="1">
    <source>
        <dbReference type="ARBA" id="ARBA00004141"/>
    </source>
</evidence>
<accession>A0ABM9K1Q6</accession>
<keyword evidence="2 5" id="KW-0812">Transmembrane</keyword>
<dbReference type="SUPFAM" id="SSF144091">
    <property type="entry name" value="Rhomboid-like"/>
    <property type="match status" value="1"/>
</dbReference>
<feature type="transmembrane region" description="Helical" evidence="5">
    <location>
        <begin position="182"/>
        <end position="206"/>
    </location>
</feature>
<evidence type="ECO:0000259" key="6">
    <source>
        <dbReference type="Pfam" id="PF01694"/>
    </source>
</evidence>
<protein>
    <recommendedName>
        <fullName evidence="6">Peptidase S54 rhomboid domain-containing protein</fullName>
    </recommendedName>
</protein>
<evidence type="ECO:0000256" key="4">
    <source>
        <dbReference type="ARBA" id="ARBA00023136"/>
    </source>
</evidence>
<dbReference type="NCBIfam" id="TIGR03902">
    <property type="entry name" value="rhom_GG_sort"/>
    <property type="match status" value="1"/>
</dbReference>
<evidence type="ECO:0000256" key="2">
    <source>
        <dbReference type="ARBA" id="ARBA00022692"/>
    </source>
</evidence>
<feature type="domain" description="Peptidase S54 rhomboid" evidence="6">
    <location>
        <begin position="71"/>
        <end position="206"/>
    </location>
</feature>